<feature type="chain" id="PRO_5046201701" evidence="1">
    <location>
        <begin position="27"/>
        <end position="144"/>
    </location>
</feature>
<keyword evidence="3" id="KW-1185">Reference proteome</keyword>
<organism evidence="2 3">
    <name type="scientific">Pseudoalteromonas fenneropenaei</name>
    <dbReference type="NCBI Taxonomy" id="1737459"/>
    <lineage>
        <taxon>Bacteria</taxon>
        <taxon>Pseudomonadati</taxon>
        <taxon>Pseudomonadota</taxon>
        <taxon>Gammaproteobacteria</taxon>
        <taxon>Alteromonadales</taxon>
        <taxon>Pseudoalteromonadaceae</taxon>
        <taxon>Pseudoalteromonas</taxon>
    </lineage>
</organism>
<accession>A0ABV7CI12</accession>
<protein>
    <submittedName>
        <fullName evidence="2">DUF3019 domain-containing protein</fullName>
    </submittedName>
</protein>
<reference evidence="3" key="1">
    <citation type="journal article" date="2019" name="Int. J. Syst. Evol. Microbiol.">
        <title>The Global Catalogue of Microorganisms (GCM) 10K type strain sequencing project: providing services to taxonomists for standard genome sequencing and annotation.</title>
        <authorList>
            <consortium name="The Broad Institute Genomics Platform"/>
            <consortium name="The Broad Institute Genome Sequencing Center for Infectious Disease"/>
            <person name="Wu L."/>
            <person name="Ma J."/>
        </authorList>
    </citation>
    <scope>NUCLEOTIDE SEQUENCE [LARGE SCALE GENOMIC DNA]</scope>
    <source>
        <strain evidence="3">KCTC 42730</strain>
    </source>
</reference>
<keyword evidence="1" id="KW-0732">Signal</keyword>
<feature type="signal peptide" evidence="1">
    <location>
        <begin position="1"/>
        <end position="26"/>
    </location>
</feature>
<dbReference type="Proteomes" id="UP001595453">
    <property type="component" value="Unassembled WGS sequence"/>
</dbReference>
<gene>
    <name evidence="2" type="ORF">ACFOEE_06895</name>
</gene>
<proteinExistence type="predicted"/>
<evidence type="ECO:0000313" key="2">
    <source>
        <dbReference type="EMBL" id="MFC3032238.1"/>
    </source>
</evidence>
<name>A0ABV7CI12_9GAMM</name>
<dbReference type="RefSeq" id="WP_377122437.1">
    <property type="nucleotide sequence ID" value="NZ_JBHRSD010000011.1"/>
</dbReference>
<evidence type="ECO:0000256" key="1">
    <source>
        <dbReference type="SAM" id="SignalP"/>
    </source>
</evidence>
<dbReference type="InterPro" id="IPR021559">
    <property type="entry name" value="DUF3019"/>
</dbReference>
<dbReference type="Pfam" id="PF11456">
    <property type="entry name" value="DUF3019"/>
    <property type="match status" value="1"/>
</dbReference>
<evidence type="ECO:0000313" key="3">
    <source>
        <dbReference type="Proteomes" id="UP001595453"/>
    </source>
</evidence>
<comment type="caution">
    <text evidence="2">The sequence shown here is derived from an EMBL/GenBank/DDBJ whole genome shotgun (WGS) entry which is preliminary data.</text>
</comment>
<sequence>MYFNSSRMILNTLGYVLVILSHTAQAEQLRTAAFDVTPSGGNTLATTPQTCVSLRQGRNCYIELEINWQVNAAQPVCIKNRNTDIVLECWQDSLQGAFKYDFNHTESQTFELITQHGGQSLASADVQVQWVYTNRQEKRRWRLF</sequence>
<dbReference type="EMBL" id="JBHRSD010000011">
    <property type="protein sequence ID" value="MFC3032238.1"/>
    <property type="molecule type" value="Genomic_DNA"/>
</dbReference>